<accession>A0A382ULQ6</accession>
<protein>
    <recommendedName>
        <fullName evidence="1">Xaa-Pro dipeptidyl-peptidase-like domain-containing protein</fullName>
    </recommendedName>
</protein>
<feature type="domain" description="Xaa-Pro dipeptidyl-peptidase-like" evidence="1">
    <location>
        <begin position="91"/>
        <end position="215"/>
    </location>
</feature>
<sequence>MEKSVFAGLTVLILLLSSVSLYLSSESDDFNNSTNFSSRLVPVWERVNQPFNTTGSYSYTLEKGQYDIIGPESVFIDVELPSSELGCTITDDCKVHLGLWVPNVPNGTKIPVIADVGPYYDDGDVDALTPANRLGKFLIENMVPHGYAVAQVSVFGTGMSNHCMDFMGLSEQEGINAAVTWLGTQEWSNGNVGIVGKSYDGTTPWQAAMFGNPHL</sequence>
<dbReference type="Pfam" id="PF02129">
    <property type="entry name" value="Peptidase_S15"/>
    <property type="match status" value="1"/>
</dbReference>
<gene>
    <name evidence="2" type="ORF">METZ01_LOCUS388060</name>
</gene>
<dbReference type="InterPro" id="IPR029058">
    <property type="entry name" value="AB_hydrolase_fold"/>
</dbReference>
<proteinExistence type="predicted"/>
<organism evidence="2">
    <name type="scientific">marine metagenome</name>
    <dbReference type="NCBI Taxonomy" id="408172"/>
    <lineage>
        <taxon>unclassified sequences</taxon>
        <taxon>metagenomes</taxon>
        <taxon>ecological metagenomes</taxon>
    </lineage>
</organism>
<dbReference type="AlphaFoldDB" id="A0A382ULQ6"/>
<dbReference type="SUPFAM" id="SSF53474">
    <property type="entry name" value="alpha/beta-Hydrolases"/>
    <property type="match status" value="1"/>
</dbReference>
<dbReference type="EMBL" id="UINC01145211">
    <property type="protein sequence ID" value="SVD35206.1"/>
    <property type="molecule type" value="Genomic_DNA"/>
</dbReference>
<dbReference type="NCBIfam" id="TIGR00976">
    <property type="entry name" value="CocE_NonD"/>
    <property type="match status" value="1"/>
</dbReference>
<dbReference type="InterPro" id="IPR000383">
    <property type="entry name" value="Xaa-Pro-like_dom"/>
</dbReference>
<dbReference type="Gene3D" id="3.40.50.1820">
    <property type="entry name" value="alpha/beta hydrolase"/>
    <property type="match status" value="1"/>
</dbReference>
<evidence type="ECO:0000259" key="1">
    <source>
        <dbReference type="Pfam" id="PF02129"/>
    </source>
</evidence>
<evidence type="ECO:0000313" key="2">
    <source>
        <dbReference type="EMBL" id="SVD35206.1"/>
    </source>
</evidence>
<reference evidence="2" key="1">
    <citation type="submission" date="2018-05" db="EMBL/GenBank/DDBJ databases">
        <authorList>
            <person name="Lanie J.A."/>
            <person name="Ng W.-L."/>
            <person name="Kazmierczak K.M."/>
            <person name="Andrzejewski T.M."/>
            <person name="Davidsen T.M."/>
            <person name="Wayne K.J."/>
            <person name="Tettelin H."/>
            <person name="Glass J.I."/>
            <person name="Rusch D."/>
            <person name="Podicherti R."/>
            <person name="Tsui H.-C.T."/>
            <person name="Winkler M.E."/>
        </authorList>
    </citation>
    <scope>NUCLEOTIDE SEQUENCE</scope>
</reference>
<feature type="non-terminal residue" evidence="2">
    <location>
        <position position="215"/>
    </location>
</feature>
<name>A0A382ULQ6_9ZZZZ</name>
<dbReference type="InterPro" id="IPR005674">
    <property type="entry name" value="CocE/Ser_esterase"/>
</dbReference>
<dbReference type="GO" id="GO:0016787">
    <property type="term" value="F:hydrolase activity"/>
    <property type="evidence" value="ECO:0007669"/>
    <property type="project" value="InterPro"/>
</dbReference>